<dbReference type="InterPro" id="IPR012171">
    <property type="entry name" value="Fatty_acid_desaturase"/>
</dbReference>
<name>A0ABT4MCU6_9NOCA</name>
<proteinExistence type="predicted"/>
<protein>
    <submittedName>
        <fullName evidence="3">Fatty acid desaturase</fullName>
    </submittedName>
</protein>
<dbReference type="PANTHER" id="PTHR19353:SF19">
    <property type="entry name" value="DELTA(5) FATTY ACID DESATURASE C-RELATED"/>
    <property type="match status" value="1"/>
</dbReference>
<evidence type="ECO:0000259" key="2">
    <source>
        <dbReference type="Pfam" id="PF00487"/>
    </source>
</evidence>
<evidence type="ECO:0000313" key="3">
    <source>
        <dbReference type="EMBL" id="MCZ4518797.1"/>
    </source>
</evidence>
<comment type="caution">
    <text evidence="3">The sequence shown here is derived from an EMBL/GenBank/DDBJ whole genome shotgun (WGS) entry which is preliminary data.</text>
</comment>
<sequence>MAITDIKEFAHLSEEDMEAFGRELDAIRRDVEDSRGERDAAYIRRTIRLQRLLELGGRAVLLGSKYRPAWLAGTAMLSVAKIIENMELGHNVMHGQWDWMNDPEIHSTSWEWDQTGPSEQWKRAHNYSHHTYTNIVGMDDDIGFGILRMTRDEPWKPINLVQPLANIVLATTFEWGIALHDYDAQKQLDGEGEQGLLKSPASRAFARKIAKQVGKDFVLFPALSGPAWKSTLTANATANLVRNLWAYAVIFCGHFPDGAEKFTIGQFETETRPEWYLRQMLGSANFEAGPVMAFMSGNLCYQIEHHMFPDLPSNRYSEIAEKVHALCEKYDLPYTTGSLGKQYLLALRTIHKLSLPDSWLRATSDNAPETSSERRWRVGESPAVHALRIDPLTGQRRGLRSAMQEARVSLRNAKKEAKRQAKALRRSGDRVSL</sequence>
<dbReference type="Proteomes" id="UP001081071">
    <property type="component" value="Unassembled WGS sequence"/>
</dbReference>
<feature type="region of interest" description="Disordered" evidence="1">
    <location>
        <begin position="411"/>
        <end position="433"/>
    </location>
</feature>
<dbReference type="CDD" id="cd03506">
    <property type="entry name" value="Delta6-FADS-like"/>
    <property type="match status" value="1"/>
</dbReference>
<dbReference type="RefSeq" id="WP_269603462.1">
    <property type="nucleotide sequence ID" value="NZ_JAPWIJ010000003.1"/>
</dbReference>
<keyword evidence="4" id="KW-1185">Reference proteome</keyword>
<reference evidence="3" key="1">
    <citation type="submission" date="2022-12" db="EMBL/GenBank/DDBJ databases">
        <authorList>
            <person name="Krivoruchko A.V."/>
            <person name="Elkin A."/>
        </authorList>
    </citation>
    <scope>NUCLEOTIDE SEQUENCE</scope>
    <source>
        <strain evidence="3">IEGM 1391</strain>
    </source>
</reference>
<feature type="domain" description="Fatty acid desaturase" evidence="2">
    <location>
        <begin position="69"/>
        <end position="336"/>
    </location>
</feature>
<accession>A0ABT4MCU6</accession>
<evidence type="ECO:0000256" key="1">
    <source>
        <dbReference type="SAM" id="MobiDB-lite"/>
    </source>
</evidence>
<dbReference type="InterPro" id="IPR005804">
    <property type="entry name" value="FA_desaturase_dom"/>
</dbReference>
<dbReference type="Pfam" id="PF00487">
    <property type="entry name" value="FA_desaturase"/>
    <property type="match status" value="1"/>
</dbReference>
<organism evidence="3 4">
    <name type="scientific">Rhodococcus ruber</name>
    <dbReference type="NCBI Taxonomy" id="1830"/>
    <lineage>
        <taxon>Bacteria</taxon>
        <taxon>Bacillati</taxon>
        <taxon>Actinomycetota</taxon>
        <taxon>Actinomycetes</taxon>
        <taxon>Mycobacteriales</taxon>
        <taxon>Nocardiaceae</taxon>
        <taxon>Rhodococcus</taxon>
    </lineage>
</organism>
<gene>
    <name evidence="3" type="ORF">O4220_09735</name>
</gene>
<evidence type="ECO:0000313" key="4">
    <source>
        <dbReference type="Proteomes" id="UP001081071"/>
    </source>
</evidence>
<dbReference type="EMBL" id="JAPWIJ010000003">
    <property type="protein sequence ID" value="MCZ4518797.1"/>
    <property type="molecule type" value="Genomic_DNA"/>
</dbReference>
<dbReference type="PANTHER" id="PTHR19353">
    <property type="entry name" value="FATTY ACID DESATURASE 2"/>
    <property type="match status" value="1"/>
</dbReference>